<keyword evidence="3" id="KW-1185">Reference proteome</keyword>
<accession>W7XDW8</accession>
<keyword evidence="1 2" id="KW-0812">Transmembrane</keyword>
<name>W7XDW8_TETTS</name>
<dbReference type="KEGG" id="tet:TTHERM_000248239"/>
<organism evidence="2 3">
    <name type="scientific">Tetrahymena thermophila (strain SB210)</name>
    <dbReference type="NCBI Taxonomy" id="312017"/>
    <lineage>
        <taxon>Eukaryota</taxon>
        <taxon>Sar</taxon>
        <taxon>Alveolata</taxon>
        <taxon>Ciliophora</taxon>
        <taxon>Intramacronucleata</taxon>
        <taxon>Oligohymenophorea</taxon>
        <taxon>Hymenostomatida</taxon>
        <taxon>Tetrahymenina</taxon>
        <taxon>Tetrahymenidae</taxon>
        <taxon>Tetrahymena</taxon>
    </lineage>
</organism>
<proteinExistence type="predicted"/>
<dbReference type="Proteomes" id="UP000009168">
    <property type="component" value="Unassembled WGS sequence"/>
</dbReference>
<protein>
    <submittedName>
        <fullName evidence="2">Transmembrane protein, putative</fullName>
    </submittedName>
</protein>
<reference evidence="3" key="1">
    <citation type="journal article" date="2006" name="PLoS Biol.">
        <title>Macronuclear genome sequence of the ciliate Tetrahymena thermophila, a model eukaryote.</title>
        <authorList>
            <person name="Eisen J.A."/>
            <person name="Coyne R.S."/>
            <person name="Wu M."/>
            <person name="Wu D."/>
            <person name="Thiagarajan M."/>
            <person name="Wortman J.R."/>
            <person name="Badger J.H."/>
            <person name="Ren Q."/>
            <person name="Amedeo P."/>
            <person name="Jones K.M."/>
            <person name="Tallon L.J."/>
            <person name="Delcher A.L."/>
            <person name="Salzberg S.L."/>
            <person name="Silva J.C."/>
            <person name="Haas B.J."/>
            <person name="Majoros W.H."/>
            <person name="Farzad M."/>
            <person name="Carlton J.M."/>
            <person name="Smith R.K. Jr."/>
            <person name="Garg J."/>
            <person name="Pearlman R.E."/>
            <person name="Karrer K.M."/>
            <person name="Sun L."/>
            <person name="Manning G."/>
            <person name="Elde N.C."/>
            <person name="Turkewitz A.P."/>
            <person name="Asai D.J."/>
            <person name="Wilkes D.E."/>
            <person name="Wang Y."/>
            <person name="Cai H."/>
            <person name="Collins K."/>
            <person name="Stewart B.A."/>
            <person name="Lee S.R."/>
            <person name="Wilamowska K."/>
            <person name="Weinberg Z."/>
            <person name="Ruzzo W.L."/>
            <person name="Wloga D."/>
            <person name="Gaertig J."/>
            <person name="Frankel J."/>
            <person name="Tsao C.-C."/>
            <person name="Gorovsky M.A."/>
            <person name="Keeling P.J."/>
            <person name="Waller R.F."/>
            <person name="Patron N.J."/>
            <person name="Cherry J.M."/>
            <person name="Stover N.A."/>
            <person name="Krieger C.J."/>
            <person name="del Toro C."/>
            <person name="Ryder H.F."/>
            <person name="Williamson S.C."/>
            <person name="Barbeau R.A."/>
            <person name="Hamilton E.P."/>
            <person name="Orias E."/>
        </authorList>
    </citation>
    <scope>NUCLEOTIDE SEQUENCE [LARGE SCALE GENOMIC DNA]</scope>
    <source>
        <strain evidence="3">SB210</strain>
    </source>
</reference>
<dbReference type="EMBL" id="GG662474">
    <property type="protein sequence ID" value="EWS72091.1"/>
    <property type="molecule type" value="Genomic_DNA"/>
</dbReference>
<keyword evidence="1" id="KW-1133">Transmembrane helix</keyword>
<evidence type="ECO:0000256" key="1">
    <source>
        <dbReference type="SAM" id="Phobius"/>
    </source>
</evidence>
<evidence type="ECO:0000313" key="3">
    <source>
        <dbReference type="Proteomes" id="UP000009168"/>
    </source>
</evidence>
<gene>
    <name evidence="2" type="ORF">TTHERM_000248239</name>
</gene>
<evidence type="ECO:0000313" key="2">
    <source>
        <dbReference type="EMBL" id="EWS72091.1"/>
    </source>
</evidence>
<feature type="transmembrane region" description="Helical" evidence="1">
    <location>
        <begin position="35"/>
        <end position="60"/>
    </location>
</feature>
<dbReference type="GeneID" id="24438015"/>
<dbReference type="RefSeq" id="XP_012655402.1">
    <property type="nucleotide sequence ID" value="XM_012799948.1"/>
</dbReference>
<sequence length="163" mass="18899">MKQNCNKYTMLVQQILLGKQQNMMIQLKALDGCKLALFIMALIMMDLYTIQAQILLFNIIKFLKIVHMLGHINQISDAGFIINQLLIVFQQQFSPPKQTMGMDHSILPQIFAKEELNMKTKILTQITISMRCYVQHQIYKLYLAISQISVKILSFKCSQIQNN</sequence>
<keyword evidence="1" id="KW-0472">Membrane</keyword>
<dbReference type="AlphaFoldDB" id="W7XDW8"/>
<dbReference type="InParanoid" id="W7XDW8"/>